<comment type="caution">
    <text evidence="1">The sequence shown here is derived from an EMBL/GenBank/DDBJ whole genome shotgun (WGS) entry which is preliminary data.</text>
</comment>
<organism evidence="1 2">
    <name type="scientific">Candidatus Woesebacteria bacterium GW2011_GWC2_45_9</name>
    <dbReference type="NCBI Taxonomy" id="1618589"/>
    <lineage>
        <taxon>Bacteria</taxon>
        <taxon>Candidatus Woeseibacteriota</taxon>
    </lineage>
</organism>
<gene>
    <name evidence="1" type="ORF">UX25_C0031G0002</name>
</gene>
<name>A0A0G1N7F7_9BACT</name>
<dbReference type="AlphaFoldDB" id="A0A0G1N7F7"/>
<dbReference type="EMBL" id="LCLM01000031">
    <property type="protein sequence ID" value="KKU16494.1"/>
    <property type="molecule type" value="Genomic_DNA"/>
</dbReference>
<reference evidence="1 2" key="1">
    <citation type="journal article" date="2015" name="Nature">
        <title>rRNA introns, odd ribosomes, and small enigmatic genomes across a large radiation of phyla.</title>
        <authorList>
            <person name="Brown C.T."/>
            <person name="Hug L.A."/>
            <person name="Thomas B.C."/>
            <person name="Sharon I."/>
            <person name="Castelle C.J."/>
            <person name="Singh A."/>
            <person name="Wilkins M.J."/>
            <person name="Williams K.H."/>
            <person name="Banfield J.F."/>
        </authorList>
    </citation>
    <scope>NUCLEOTIDE SEQUENCE [LARGE SCALE GENOMIC DNA]</scope>
</reference>
<proteinExistence type="predicted"/>
<evidence type="ECO:0000313" key="1">
    <source>
        <dbReference type="EMBL" id="KKU16494.1"/>
    </source>
</evidence>
<evidence type="ECO:0000313" key="2">
    <source>
        <dbReference type="Proteomes" id="UP000034922"/>
    </source>
</evidence>
<dbReference type="Proteomes" id="UP000034922">
    <property type="component" value="Unassembled WGS sequence"/>
</dbReference>
<accession>A0A0G1N7F7</accession>
<dbReference type="STRING" id="1618589.UX25_C0031G0002"/>
<protein>
    <submittedName>
        <fullName evidence="1">Uncharacterized protein</fullName>
    </submittedName>
</protein>
<sequence length="71" mass="7758">MSNKEIAIAVREAVDVINATAIDMKLPRGEVALKLLRREDPSPITKGAALIVRTQELVKQNPHRGSRRSGA</sequence>